<dbReference type="AlphaFoldDB" id="A0A423PSL8"/>
<comment type="caution">
    <text evidence="4">The sequence shown here is derived from an EMBL/GenBank/DDBJ whole genome shotgun (WGS) entry which is preliminary data.</text>
</comment>
<dbReference type="Proteomes" id="UP000285123">
    <property type="component" value="Unassembled WGS sequence"/>
</dbReference>
<protein>
    <submittedName>
        <fullName evidence="4">Heat-shock protein Hsp20</fullName>
    </submittedName>
</protein>
<evidence type="ECO:0000259" key="3">
    <source>
        <dbReference type="PROSITE" id="PS01031"/>
    </source>
</evidence>
<comment type="similarity">
    <text evidence="1 2">Belongs to the small heat shock protein (HSP20) family.</text>
</comment>
<name>A0A423PSL8_9GAMM</name>
<dbReference type="InterPro" id="IPR008978">
    <property type="entry name" value="HSP20-like_chaperone"/>
</dbReference>
<dbReference type="Gene3D" id="2.60.40.790">
    <property type="match status" value="1"/>
</dbReference>
<evidence type="ECO:0000256" key="2">
    <source>
        <dbReference type="RuleBase" id="RU003616"/>
    </source>
</evidence>
<sequence>MSSHDLDAWMWADAVKRLERAEGLQRRFFRPAGPRPPRQWEPPVDIFETDEAVWVVIALPGVSSSRLTELEVRGDELLVAGERPVPAPDARAALHRLEIPHGRFERRVVLPWPRLALAGHELVDGCLYLTLHKR</sequence>
<accession>A0A423PSL8</accession>
<dbReference type="CDD" id="cd06464">
    <property type="entry name" value="ACD_sHsps-like"/>
    <property type="match status" value="1"/>
</dbReference>
<gene>
    <name evidence="4" type="ORF">SAHL_09990</name>
</gene>
<feature type="domain" description="SHSP" evidence="3">
    <location>
        <begin position="35"/>
        <end position="134"/>
    </location>
</feature>
<dbReference type="PROSITE" id="PS01031">
    <property type="entry name" value="SHSP"/>
    <property type="match status" value="1"/>
</dbReference>
<dbReference type="InterPro" id="IPR002068">
    <property type="entry name" value="A-crystallin/Hsp20_dom"/>
</dbReference>
<dbReference type="OrthoDB" id="9792695at2"/>
<evidence type="ECO:0000256" key="1">
    <source>
        <dbReference type="PROSITE-ProRule" id="PRU00285"/>
    </source>
</evidence>
<dbReference type="EMBL" id="AYKF01000086">
    <property type="protein sequence ID" value="ROO28568.1"/>
    <property type="molecule type" value="Genomic_DNA"/>
</dbReference>
<dbReference type="Pfam" id="PF00011">
    <property type="entry name" value="HSP20"/>
    <property type="match status" value="1"/>
</dbReference>
<reference evidence="4 5" key="1">
    <citation type="submission" date="2013-10" db="EMBL/GenBank/DDBJ databases">
        <title>Salinisphaera halophila YIM 95161 Genome Sequencing.</title>
        <authorList>
            <person name="Lai Q."/>
            <person name="Li C."/>
            <person name="Shao Z."/>
        </authorList>
    </citation>
    <scope>NUCLEOTIDE SEQUENCE [LARGE SCALE GENOMIC DNA]</scope>
    <source>
        <strain evidence="4 5">YIM 95161</strain>
    </source>
</reference>
<organism evidence="4 5">
    <name type="scientific">Salinisphaera orenii YIM 95161</name>
    <dbReference type="NCBI Taxonomy" id="1051139"/>
    <lineage>
        <taxon>Bacteria</taxon>
        <taxon>Pseudomonadati</taxon>
        <taxon>Pseudomonadota</taxon>
        <taxon>Gammaproteobacteria</taxon>
        <taxon>Salinisphaerales</taxon>
        <taxon>Salinisphaeraceae</taxon>
        <taxon>Salinisphaera</taxon>
    </lineage>
</organism>
<dbReference type="SUPFAM" id="SSF49764">
    <property type="entry name" value="HSP20-like chaperones"/>
    <property type="match status" value="1"/>
</dbReference>
<evidence type="ECO:0000313" key="5">
    <source>
        <dbReference type="Proteomes" id="UP000285123"/>
    </source>
</evidence>
<evidence type="ECO:0000313" key="4">
    <source>
        <dbReference type="EMBL" id="ROO28568.1"/>
    </source>
</evidence>
<proteinExistence type="inferred from homology"/>
<dbReference type="RefSeq" id="WP_123591272.1">
    <property type="nucleotide sequence ID" value="NZ_AYKF01000086.1"/>
</dbReference>